<dbReference type="AlphaFoldDB" id="A0A4P6YSI0"/>
<evidence type="ECO:0000313" key="2">
    <source>
        <dbReference type="EMBL" id="QBO35621.1"/>
    </source>
</evidence>
<keyword evidence="3" id="KW-1185">Reference proteome</keyword>
<reference evidence="3" key="1">
    <citation type="submission" date="2019-03" db="EMBL/GenBank/DDBJ databases">
        <title>Weissella sp. 26KH-42 Genome sequencing.</title>
        <authorList>
            <person name="Heo J."/>
            <person name="Kim S.-J."/>
            <person name="Kim J.-S."/>
            <person name="Hong S.-B."/>
            <person name="Kwon S.-W."/>
        </authorList>
    </citation>
    <scope>NUCLEOTIDE SEQUENCE [LARGE SCALE GENOMIC DNA]</scope>
    <source>
        <strain evidence="3">26KH-42</strain>
    </source>
</reference>
<dbReference type="EMBL" id="CP037940">
    <property type="protein sequence ID" value="QBO35621.1"/>
    <property type="molecule type" value="Genomic_DNA"/>
</dbReference>
<keyword evidence="1" id="KW-0732">Signal</keyword>
<protein>
    <recommendedName>
        <fullName evidence="4">Surface layer protein A domain-containing protein</fullName>
    </recommendedName>
</protein>
<sequence length="227" mass="25181">MNKKLPLILSLVAAFGLLCVPITSHAAVNLSENSHKAVAAKVIKTTKIPATNVFPKSYKNATLIKSGTHFYQASSYIKSVYYAAGTFVVNKRVMIKYHGKSHAFYQVRNLLLENDPEGTDHETFVPVSAVKRGINPQQTAVVLHAKAINPHLETVKKLTPTYQIQGSNVFKNAAMVKIDTLPKGFTYSRTGYQVFLAEHDGNVQLYNEIKSGVNFYYIKVGQYNLAD</sequence>
<dbReference type="KEGG" id="wei:EQG49_03680"/>
<dbReference type="Proteomes" id="UP000292886">
    <property type="component" value="Chromosome"/>
</dbReference>
<proteinExistence type="predicted"/>
<dbReference type="RefSeq" id="WP_133362700.1">
    <property type="nucleotide sequence ID" value="NZ_CP037940.1"/>
</dbReference>
<feature type="signal peptide" evidence="1">
    <location>
        <begin position="1"/>
        <end position="26"/>
    </location>
</feature>
<gene>
    <name evidence="2" type="ORF">EQG49_03680</name>
</gene>
<evidence type="ECO:0000256" key="1">
    <source>
        <dbReference type="SAM" id="SignalP"/>
    </source>
</evidence>
<accession>A0A4P6YSI0</accession>
<feature type="chain" id="PRO_5020297717" description="Surface layer protein A domain-containing protein" evidence="1">
    <location>
        <begin position="27"/>
        <end position="227"/>
    </location>
</feature>
<evidence type="ECO:0000313" key="3">
    <source>
        <dbReference type="Proteomes" id="UP000292886"/>
    </source>
</evidence>
<evidence type="ECO:0008006" key="4">
    <source>
        <dbReference type="Google" id="ProtNLM"/>
    </source>
</evidence>
<name>A0A4P6YSI0_9LACO</name>
<organism evidence="2 3">
    <name type="scientific">Periweissella cryptocerci</name>
    <dbReference type="NCBI Taxonomy" id="2506420"/>
    <lineage>
        <taxon>Bacteria</taxon>
        <taxon>Bacillati</taxon>
        <taxon>Bacillota</taxon>
        <taxon>Bacilli</taxon>
        <taxon>Lactobacillales</taxon>
        <taxon>Lactobacillaceae</taxon>
        <taxon>Periweissella</taxon>
    </lineage>
</organism>